<reference evidence="1 2" key="1">
    <citation type="submission" date="2020-12" db="EMBL/GenBank/DDBJ databases">
        <title>Metabolic potential, ecology and presence of endohyphal bacteria is reflected in genomic diversity of Mucoromycotina.</title>
        <authorList>
            <person name="Muszewska A."/>
            <person name="Okrasinska A."/>
            <person name="Steczkiewicz K."/>
            <person name="Drgas O."/>
            <person name="Orlowska M."/>
            <person name="Perlinska-Lenart U."/>
            <person name="Aleksandrzak-Piekarczyk T."/>
            <person name="Szatraj K."/>
            <person name="Zielenkiewicz U."/>
            <person name="Pilsyk S."/>
            <person name="Malc E."/>
            <person name="Mieczkowski P."/>
            <person name="Kruszewska J.S."/>
            <person name="Biernat P."/>
            <person name="Pawlowska J."/>
        </authorList>
    </citation>
    <scope>NUCLEOTIDE SEQUENCE [LARGE SCALE GENOMIC DNA]</scope>
    <source>
        <strain evidence="1 2">CBS 142.35</strain>
    </source>
</reference>
<dbReference type="AlphaFoldDB" id="A0A8H7RZG5"/>
<dbReference type="EMBL" id="JAEPRB010000217">
    <property type="protein sequence ID" value="KAG2218671.1"/>
    <property type="molecule type" value="Genomic_DNA"/>
</dbReference>
<dbReference type="Proteomes" id="UP000646827">
    <property type="component" value="Unassembled WGS sequence"/>
</dbReference>
<organism evidence="1 2">
    <name type="scientific">Circinella minor</name>
    <dbReference type="NCBI Taxonomy" id="1195481"/>
    <lineage>
        <taxon>Eukaryota</taxon>
        <taxon>Fungi</taxon>
        <taxon>Fungi incertae sedis</taxon>
        <taxon>Mucoromycota</taxon>
        <taxon>Mucoromycotina</taxon>
        <taxon>Mucoromycetes</taxon>
        <taxon>Mucorales</taxon>
        <taxon>Lichtheimiaceae</taxon>
        <taxon>Circinella</taxon>
    </lineage>
</organism>
<proteinExistence type="predicted"/>
<evidence type="ECO:0000313" key="1">
    <source>
        <dbReference type="EMBL" id="KAG2218671.1"/>
    </source>
</evidence>
<evidence type="ECO:0000313" key="2">
    <source>
        <dbReference type="Proteomes" id="UP000646827"/>
    </source>
</evidence>
<dbReference type="OrthoDB" id="2284923at2759"/>
<name>A0A8H7RZG5_9FUNG</name>
<gene>
    <name evidence="1" type="ORF">INT45_007840</name>
</gene>
<sequence length="484" mass="55123">MSNSSVNPTINYSETAVSESLKAIYTMTKMYESQENDYFVVPPTPEQRFLQHCKYAHGGWINVGYDRKSLSNEMEDASNNCQTQEYQWNRTGFIGACISRARQDIRHCVLDYAGLLDDPVDIKKFIRYENDVALIGTWDTIPLLLQACEDHSKELGYQWNPNKCIYMSATDPLPTQLPQLYHINIQRATTFTYLGVPFNQHGCINNAALIDHNTTATVSAMNILASIGVRARCLGKLLSTRLYRQFIRPKMEYGLAITKFTHEDCKILQESQNTCLQKIYGTKTNQSMAVIHHLANLEYMTDRVTTLQAKFILRSYNMPDDALFPTLLPRLRAWNTFVRNNTIWKSITATTTTEDSIATITTKDIKNATKQHLKTTYTQRCQRKNSKLLNQCRKQLGIDPILWLPMTPRNVFYASFIDLAGSTITINNPVLIVTKPPDYQNNIYSLATTPEQYTTPSPPINNFGQPLLQWIEPPTTPSAPSINS</sequence>
<comment type="caution">
    <text evidence="1">The sequence shown here is derived from an EMBL/GenBank/DDBJ whole genome shotgun (WGS) entry which is preliminary data.</text>
</comment>
<keyword evidence="2" id="KW-1185">Reference proteome</keyword>
<accession>A0A8H7RZG5</accession>
<protein>
    <submittedName>
        <fullName evidence="1">Uncharacterized protein</fullName>
    </submittedName>
</protein>